<dbReference type="AlphaFoldDB" id="A0A5C5W7Q3"/>
<feature type="domain" description="HTTM-like" evidence="6">
    <location>
        <begin position="112"/>
        <end position="386"/>
    </location>
</feature>
<dbReference type="RefSeq" id="WP_146573821.1">
    <property type="nucleotide sequence ID" value="NZ_SJPH01000003.1"/>
</dbReference>
<proteinExistence type="predicted"/>
<sequence length="683" mass="76086">MPAPALSPWRRNTLLALLALWLVVVVGSQFVIPPLIAGAFDGESSITWLNKKIANHRAYRVGAGLDGSREWYVDWAQSYALKASALTTLGVLTAGALIASRRARRRVKRFLFASAAPLNLAVLRIAAFGMLLYLLRTEPIMTYAAWPPEMYEWPLIAGLFKNVLPVTPAVVGPTLAVATVTTTCALVGFLTRLTAPVSVLLGWYLIGVPQLSGKVNHLHHVMLIGLVVALARCADTLSIDSLWRAVRRADTGIVAPPRRAVRYGLPIRVAMLVLATVYFFPGFWKLATNGPKWVFSNNLENHMLQKWFELEHYRPPVPLHEMPFSGQMGSLFALVFELGIPLALLWKPTRALWGLMGITFHNLTNLLMKISFITLQVMYVMFVDWQRLFRGLGRRVFGAPMRVLYDGNCGLCRRTMAVLGVCDWLEQLKPINALDRAAVEAEGLEFLEDADLVTDMHAAWPDETTEWGVERGYAAYQAIAWRVPLLWPTLLVVYLPPVAAIGRAVYRRVADSRACRLPSTPPGGAARPLRSNPRWSWRPFALITGAMLAGQCLLGVGRLHKSWPLACYPLFDQMAERTIVWPEFEALEPTGETVPLDDDPLRDRLGNGRYVASMQRFIVTPLDEQAAGAMISEFASIWREAGLYPEEPPTAIRVFLAKYELTGPERPAAPVERTKLIDLAVHE</sequence>
<keyword evidence="2 5" id="KW-0812">Transmembrane</keyword>
<feature type="transmembrane region" description="Helical" evidence="5">
    <location>
        <begin position="185"/>
        <end position="206"/>
    </location>
</feature>
<dbReference type="Pfam" id="PF05090">
    <property type="entry name" value="HTTM"/>
    <property type="match status" value="1"/>
</dbReference>
<evidence type="ECO:0000256" key="4">
    <source>
        <dbReference type="ARBA" id="ARBA00023136"/>
    </source>
</evidence>
<feature type="transmembrane region" description="Helical" evidence="5">
    <location>
        <begin position="260"/>
        <end position="280"/>
    </location>
</feature>
<accession>A0A5C5W7Q3</accession>
<feature type="transmembrane region" description="Helical" evidence="5">
    <location>
        <begin position="155"/>
        <end position="178"/>
    </location>
</feature>
<comment type="caution">
    <text evidence="7">The sequence shown here is derived from an EMBL/GenBank/DDBJ whole genome shotgun (WGS) entry which is preliminary data.</text>
</comment>
<keyword evidence="4 5" id="KW-0472">Membrane</keyword>
<dbReference type="SMART" id="SM00752">
    <property type="entry name" value="HTTM"/>
    <property type="match status" value="1"/>
</dbReference>
<evidence type="ECO:0000256" key="1">
    <source>
        <dbReference type="ARBA" id="ARBA00004127"/>
    </source>
</evidence>
<feature type="transmembrane region" description="Helical" evidence="5">
    <location>
        <begin position="110"/>
        <end position="135"/>
    </location>
</feature>
<evidence type="ECO:0000256" key="5">
    <source>
        <dbReference type="SAM" id="Phobius"/>
    </source>
</evidence>
<gene>
    <name evidence="7" type="ORF">Pla111_20300</name>
</gene>
<evidence type="ECO:0000313" key="7">
    <source>
        <dbReference type="EMBL" id="TWT46928.1"/>
    </source>
</evidence>
<protein>
    <submittedName>
        <fullName evidence="7">Vitamin K-dependent gamma-carboxylase</fullName>
    </submittedName>
</protein>
<organism evidence="7 8">
    <name type="scientific">Botrimarina hoheduenensis</name>
    <dbReference type="NCBI Taxonomy" id="2528000"/>
    <lineage>
        <taxon>Bacteria</taxon>
        <taxon>Pseudomonadati</taxon>
        <taxon>Planctomycetota</taxon>
        <taxon>Planctomycetia</taxon>
        <taxon>Pirellulales</taxon>
        <taxon>Lacipirellulaceae</taxon>
        <taxon>Botrimarina</taxon>
    </lineage>
</organism>
<keyword evidence="8" id="KW-1185">Reference proteome</keyword>
<name>A0A5C5W7Q3_9BACT</name>
<feature type="transmembrane region" description="Helical" evidence="5">
    <location>
        <begin position="79"/>
        <end position="98"/>
    </location>
</feature>
<dbReference type="Pfam" id="PF04134">
    <property type="entry name" value="DCC1-like"/>
    <property type="match status" value="1"/>
</dbReference>
<dbReference type="EMBL" id="SJPH01000003">
    <property type="protein sequence ID" value="TWT46928.1"/>
    <property type="molecule type" value="Genomic_DNA"/>
</dbReference>
<feature type="transmembrane region" description="Helical" evidence="5">
    <location>
        <begin position="324"/>
        <end position="346"/>
    </location>
</feature>
<evidence type="ECO:0000259" key="6">
    <source>
        <dbReference type="SMART" id="SM00752"/>
    </source>
</evidence>
<evidence type="ECO:0000313" key="8">
    <source>
        <dbReference type="Proteomes" id="UP000318995"/>
    </source>
</evidence>
<feature type="transmembrane region" description="Helical" evidence="5">
    <location>
        <begin position="218"/>
        <end position="239"/>
    </location>
</feature>
<dbReference type="GO" id="GO:0015035">
    <property type="term" value="F:protein-disulfide reductase activity"/>
    <property type="evidence" value="ECO:0007669"/>
    <property type="project" value="InterPro"/>
</dbReference>
<reference evidence="7 8" key="1">
    <citation type="submission" date="2019-02" db="EMBL/GenBank/DDBJ databases">
        <title>Deep-cultivation of Planctomycetes and their phenomic and genomic characterization uncovers novel biology.</title>
        <authorList>
            <person name="Wiegand S."/>
            <person name="Jogler M."/>
            <person name="Boedeker C."/>
            <person name="Pinto D."/>
            <person name="Vollmers J."/>
            <person name="Rivas-Marin E."/>
            <person name="Kohn T."/>
            <person name="Peeters S.H."/>
            <person name="Heuer A."/>
            <person name="Rast P."/>
            <person name="Oberbeckmann S."/>
            <person name="Bunk B."/>
            <person name="Jeske O."/>
            <person name="Meyerdierks A."/>
            <person name="Storesund J.E."/>
            <person name="Kallscheuer N."/>
            <person name="Luecker S."/>
            <person name="Lage O.M."/>
            <person name="Pohl T."/>
            <person name="Merkel B.J."/>
            <person name="Hornburger P."/>
            <person name="Mueller R.-W."/>
            <person name="Bruemmer F."/>
            <person name="Labrenz M."/>
            <person name="Spormann A.M."/>
            <person name="Op Den Camp H."/>
            <person name="Overmann J."/>
            <person name="Amann R."/>
            <person name="Jetten M.S.M."/>
            <person name="Mascher T."/>
            <person name="Medema M.H."/>
            <person name="Devos D.P."/>
            <person name="Kaster A.-K."/>
            <person name="Ovreas L."/>
            <person name="Rohde M."/>
            <person name="Galperin M.Y."/>
            <person name="Jogler C."/>
        </authorList>
    </citation>
    <scope>NUCLEOTIDE SEQUENCE [LARGE SCALE GENOMIC DNA]</scope>
    <source>
        <strain evidence="7 8">Pla111</strain>
    </source>
</reference>
<dbReference type="Proteomes" id="UP000318995">
    <property type="component" value="Unassembled WGS sequence"/>
</dbReference>
<dbReference type="GO" id="GO:0012505">
    <property type="term" value="C:endomembrane system"/>
    <property type="evidence" value="ECO:0007669"/>
    <property type="project" value="UniProtKB-SubCell"/>
</dbReference>
<evidence type="ECO:0000256" key="2">
    <source>
        <dbReference type="ARBA" id="ARBA00022692"/>
    </source>
</evidence>
<dbReference type="InterPro" id="IPR011020">
    <property type="entry name" value="HTTM-like"/>
</dbReference>
<comment type="subcellular location">
    <subcellularLocation>
        <location evidence="1">Endomembrane system</location>
        <topology evidence="1">Multi-pass membrane protein</topology>
    </subcellularLocation>
</comment>
<evidence type="ECO:0000256" key="3">
    <source>
        <dbReference type="ARBA" id="ARBA00022989"/>
    </source>
</evidence>
<dbReference type="InterPro" id="IPR053934">
    <property type="entry name" value="HTTM_dom"/>
</dbReference>
<dbReference type="OrthoDB" id="9785438at2"/>
<keyword evidence="3 5" id="KW-1133">Transmembrane helix</keyword>
<dbReference type="InterPro" id="IPR007263">
    <property type="entry name" value="DCC1-like"/>
</dbReference>
<feature type="transmembrane region" description="Helical" evidence="5">
    <location>
        <begin position="366"/>
        <end position="385"/>
    </location>
</feature>